<dbReference type="InterPro" id="IPR003439">
    <property type="entry name" value="ABC_transporter-like_ATP-bd"/>
</dbReference>
<feature type="domain" description="ABC transporter" evidence="10">
    <location>
        <begin position="335"/>
        <end position="571"/>
    </location>
</feature>
<dbReference type="OrthoDB" id="9770415at2"/>
<feature type="transmembrane region" description="Helical" evidence="9">
    <location>
        <begin position="278"/>
        <end position="297"/>
    </location>
</feature>
<keyword evidence="3" id="KW-1003">Cell membrane</keyword>
<evidence type="ECO:0000256" key="1">
    <source>
        <dbReference type="ARBA" id="ARBA00004651"/>
    </source>
</evidence>
<evidence type="ECO:0000313" key="15">
    <source>
        <dbReference type="Proteomes" id="UP000317180"/>
    </source>
</evidence>
<feature type="transmembrane region" description="Helical" evidence="9">
    <location>
        <begin position="12"/>
        <end position="32"/>
    </location>
</feature>
<accession>A0A3M8APC4</accession>
<sequence length="578" mass="63267">MRFYQKYIKKYGVLASISMIFLMVEALCDLLQPTIMSRIIDIGVAQRDMDYVLKTGGLMLLITALGAVAASMRNVLATYVSQNFGAQLRSDLFSKVQSLSFDSLNKFDRASLVTRLTNDVNQVQVFVNGMMRIFVKAPLVCIGGLFMATQLNAELAVVLAVVVPIVGLLIFLNLKIGFPFFLKVQQALDRVNGAMREYLSGVRVVKAFNRFDFEVGKFTRANEELQEKSLSATRVMSVFSPAIMLTVNLGIVAVLWMGGLGVEQGNIQVGHIIAFTNYMTQILFSLMMISLVFNMFVRAKASAGRIGEVFAEENRMSWKEDAAHGQEPGEEKGRIDFEQVSFSYDGEGGQPVLKQISFSCLPGETVGIIGSTGAGKSSLVSLIPRFYDVTAGTIRVNGQDVREVDPAKLREKMAIVPQKTTLFTGTVLENIRWGKEDATEEEVEAAARMAQAHEFIAATPEGYQTRVGQGGVNFSGGQKQRISIARALVKKPEILILDDSTSAVDVATESKIKEALQTYAKGLTCILIAQRITSVMDADKIVVLDNGEVAGIGTHETLLATCRVYQEIFTSQIGKEAS</sequence>
<keyword evidence="4 9" id="KW-0812">Transmembrane</keyword>
<keyword evidence="2" id="KW-0813">Transport</keyword>
<dbReference type="GO" id="GO:0005524">
    <property type="term" value="F:ATP binding"/>
    <property type="evidence" value="ECO:0007669"/>
    <property type="project" value="UniProtKB-KW"/>
</dbReference>
<keyword evidence="6 13" id="KW-0067">ATP-binding</keyword>
<dbReference type="EMBL" id="RHHN01000050">
    <property type="protein sequence ID" value="RNB52923.1"/>
    <property type="molecule type" value="Genomic_DNA"/>
</dbReference>
<dbReference type="GO" id="GO:0005886">
    <property type="term" value="C:plasma membrane"/>
    <property type="evidence" value="ECO:0007669"/>
    <property type="project" value="UniProtKB-SubCell"/>
</dbReference>
<dbReference type="EMBL" id="BJOD01000034">
    <property type="protein sequence ID" value="GED27070.1"/>
    <property type="molecule type" value="Genomic_DNA"/>
</dbReference>
<evidence type="ECO:0000313" key="14">
    <source>
        <dbReference type="Proteomes" id="UP000276178"/>
    </source>
</evidence>
<keyword evidence="5" id="KW-0547">Nucleotide-binding</keyword>
<dbReference type="SUPFAM" id="SSF52540">
    <property type="entry name" value="P-loop containing nucleoside triphosphate hydrolases"/>
    <property type="match status" value="1"/>
</dbReference>
<dbReference type="Gene3D" id="1.20.1560.10">
    <property type="entry name" value="ABC transporter type 1, transmembrane domain"/>
    <property type="match status" value="1"/>
</dbReference>
<dbReference type="Pfam" id="PF00664">
    <property type="entry name" value="ABC_membrane"/>
    <property type="match status" value="1"/>
</dbReference>
<evidence type="ECO:0000259" key="11">
    <source>
        <dbReference type="PROSITE" id="PS50929"/>
    </source>
</evidence>
<organism evidence="13 14">
    <name type="scientific">Brevibacillus agri</name>
    <dbReference type="NCBI Taxonomy" id="51101"/>
    <lineage>
        <taxon>Bacteria</taxon>
        <taxon>Bacillati</taxon>
        <taxon>Bacillota</taxon>
        <taxon>Bacilli</taxon>
        <taxon>Bacillales</taxon>
        <taxon>Paenibacillaceae</taxon>
        <taxon>Brevibacillus</taxon>
    </lineage>
</organism>
<dbReference type="InterPro" id="IPR003593">
    <property type="entry name" value="AAA+_ATPase"/>
</dbReference>
<protein>
    <submittedName>
        <fullName evidence="13">ABC transporter ATP-binding protein</fullName>
    </submittedName>
</protein>
<dbReference type="PROSITE" id="PS00211">
    <property type="entry name" value="ABC_TRANSPORTER_1"/>
    <property type="match status" value="1"/>
</dbReference>
<comment type="subcellular location">
    <subcellularLocation>
        <location evidence="1">Cell membrane</location>
        <topology evidence="1">Multi-pass membrane protein</topology>
    </subcellularLocation>
</comment>
<dbReference type="PANTHER" id="PTHR43394:SF1">
    <property type="entry name" value="ATP-BINDING CASSETTE SUB-FAMILY B MEMBER 10, MITOCHONDRIAL"/>
    <property type="match status" value="1"/>
</dbReference>
<dbReference type="GO" id="GO:0016887">
    <property type="term" value="F:ATP hydrolysis activity"/>
    <property type="evidence" value="ECO:0007669"/>
    <property type="project" value="InterPro"/>
</dbReference>
<dbReference type="GO" id="GO:0015421">
    <property type="term" value="F:ABC-type oligopeptide transporter activity"/>
    <property type="evidence" value="ECO:0007669"/>
    <property type="project" value="TreeGrafter"/>
</dbReference>
<evidence type="ECO:0000259" key="10">
    <source>
        <dbReference type="PROSITE" id="PS50893"/>
    </source>
</evidence>
<evidence type="ECO:0000256" key="5">
    <source>
        <dbReference type="ARBA" id="ARBA00022741"/>
    </source>
</evidence>
<dbReference type="FunFam" id="3.40.50.300:FF:000221">
    <property type="entry name" value="Multidrug ABC transporter ATP-binding protein"/>
    <property type="match status" value="1"/>
</dbReference>
<dbReference type="SUPFAM" id="SSF90123">
    <property type="entry name" value="ABC transporter transmembrane region"/>
    <property type="match status" value="1"/>
</dbReference>
<evidence type="ECO:0000256" key="4">
    <source>
        <dbReference type="ARBA" id="ARBA00022692"/>
    </source>
</evidence>
<dbReference type="Proteomes" id="UP000317180">
    <property type="component" value="Unassembled WGS sequence"/>
</dbReference>
<dbReference type="InterPro" id="IPR036640">
    <property type="entry name" value="ABC1_TM_sf"/>
</dbReference>
<dbReference type="PROSITE" id="PS50893">
    <property type="entry name" value="ABC_TRANSPORTER_2"/>
    <property type="match status" value="1"/>
</dbReference>
<reference evidence="13 14" key="1">
    <citation type="submission" date="2018-10" db="EMBL/GenBank/DDBJ databases">
        <title>Phylogenomics of Brevibacillus.</title>
        <authorList>
            <person name="Dunlap C."/>
        </authorList>
    </citation>
    <scope>NUCLEOTIDE SEQUENCE [LARGE SCALE GENOMIC DNA]</scope>
    <source>
        <strain evidence="13 14">NRRL NRS 1219</strain>
    </source>
</reference>
<dbReference type="InterPro" id="IPR017871">
    <property type="entry name" value="ABC_transporter-like_CS"/>
</dbReference>
<feature type="transmembrane region" description="Helical" evidence="9">
    <location>
        <begin position="155"/>
        <end position="174"/>
    </location>
</feature>
<evidence type="ECO:0000256" key="6">
    <source>
        <dbReference type="ARBA" id="ARBA00022840"/>
    </source>
</evidence>
<dbReference type="AlphaFoldDB" id="A0A3M8APC4"/>
<proteinExistence type="predicted"/>
<dbReference type="InterPro" id="IPR027417">
    <property type="entry name" value="P-loop_NTPase"/>
</dbReference>
<keyword evidence="8 9" id="KW-0472">Membrane</keyword>
<dbReference type="PANTHER" id="PTHR43394">
    <property type="entry name" value="ATP-DEPENDENT PERMEASE MDL1, MITOCHONDRIAL"/>
    <property type="match status" value="1"/>
</dbReference>
<evidence type="ECO:0000256" key="3">
    <source>
        <dbReference type="ARBA" id="ARBA00022475"/>
    </source>
</evidence>
<evidence type="ECO:0000313" key="12">
    <source>
        <dbReference type="EMBL" id="GED27070.1"/>
    </source>
</evidence>
<dbReference type="InterPro" id="IPR039421">
    <property type="entry name" value="Type_1_exporter"/>
</dbReference>
<dbReference type="CDD" id="cd18548">
    <property type="entry name" value="ABC_6TM_Tm287_like"/>
    <property type="match status" value="1"/>
</dbReference>
<dbReference type="InterPro" id="IPR011527">
    <property type="entry name" value="ABC1_TM_dom"/>
</dbReference>
<evidence type="ECO:0000256" key="9">
    <source>
        <dbReference type="SAM" id="Phobius"/>
    </source>
</evidence>
<keyword evidence="15" id="KW-1185">Reference proteome</keyword>
<evidence type="ECO:0000256" key="7">
    <source>
        <dbReference type="ARBA" id="ARBA00022989"/>
    </source>
</evidence>
<dbReference type="Pfam" id="PF00005">
    <property type="entry name" value="ABC_tran"/>
    <property type="match status" value="1"/>
</dbReference>
<dbReference type="GeneID" id="82812810"/>
<reference evidence="12 15" key="2">
    <citation type="submission" date="2019-06" db="EMBL/GenBank/DDBJ databases">
        <title>Whole genome shotgun sequence of Brevibacillus agri NBRC 15538.</title>
        <authorList>
            <person name="Hosoyama A."/>
            <person name="Uohara A."/>
            <person name="Ohji S."/>
            <person name="Ichikawa N."/>
        </authorList>
    </citation>
    <scope>NUCLEOTIDE SEQUENCE [LARGE SCALE GENOMIC DNA]</scope>
    <source>
        <strain evidence="12 15">NBRC 15538</strain>
    </source>
</reference>
<comment type="caution">
    <text evidence="13">The sequence shown here is derived from an EMBL/GenBank/DDBJ whole genome shotgun (WGS) entry which is preliminary data.</text>
</comment>
<name>A0A3M8APC4_9BACL</name>
<evidence type="ECO:0000256" key="2">
    <source>
        <dbReference type="ARBA" id="ARBA00022448"/>
    </source>
</evidence>
<dbReference type="Gene3D" id="3.40.50.300">
    <property type="entry name" value="P-loop containing nucleotide triphosphate hydrolases"/>
    <property type="match status" value="1"/>
</dbReference>
<feature type="transmembrane region" description="Helical" evidence="9">
    <location>
        <begin position="52"/>
        <end position="72"/>
    </location>
</feature>
<dbReference type="RefSeq" id="WP_122953179.1">
    <property type="nucleotide sequence ID" value="NZ_BJOD01000034.1"/>
</dbReference>
<keyword evidence="7 9" id="KW-1133">Transmembrane helix</keyword>
<dbReference type="Proteomes" id="UP000276178">
    <property type="component" value="Unassembled WGS sequence"/>
</dbReference>
<feature type="domain" description="ABC transmembrane type-1" evidence="11">
    <location>
        <begin position="17"/>
        <end position="298"/>
    </location>
</feature>
<feature type="transmembrane region" description="Helical" evidence="9">
    <location>
        <begin position="133"/>
        <end position="149"/>
    </location>
</feature>
<feature type="transmembrane region" description="Helical" evidence="9">
    <location>
        <begin position="238"/>
        <end position="258"/>
    </location>
</feature>
<gene>
    <name evidence="12" type="ORF">BAG01nite_31720</name>
    <name evidence="13" type="ORF">EB820_18115</name>
</gene>
<dbReference type="PROSITE" id="PS50929">
    <property type="entry name" value="ABC_TM1F"/>
    <property type="match status" value="1"/>
</dbReference>
<dbReference type="SMART" id="SM00382">
    <property type="entry name" value="AAA"/>
    <property type="match status" value="1"/>
</dbReference>
<evidence type="ECO:0000256" key="8">
    <source>
        <dbReference type="ARBA" id="ARBA00023136"/>
    </source>
</evidence>
<evidence type="ECO:0000313" key="13">
    <source>
        <dbReference type="EMBL" id="RNB52923.1"/>
    </source>
</evidence>